<dbReference type="PANTHER" id="PTHR47467:SF1">
    <property type="entry name" value="WD40 REPEAT-CONTAINING PROTEIN"/>
    <property type="match status" value="1"/>
</dbReference>
<keyword evidence="2" id="KW-1185">Reference proteome</keyword>
<accession>A0AAV9IQE2</accession>
<evidence type="ECO:0000313" key="2">
    <source>
        <dbReference type="Proteomes" id="UP001301350"/>
    </source>
</evidence>
<name>A0AAV9IQE2_CYACA</name>
<dbReference type="Proteomes" id="UP001301350">
    <property type="component" value="Unassembled WGS sequence"/>
</dbReference>
<dbReference type="PANTHER" id="PTHR47467">
    <property type="entry name" value="OS01G0867200 PROTEIN"/>
    <property type="match status" value="1"/>
</dbReference>
<dbReference type="AlphaFoldDB" id="A0AAV9IQE2"/>
<comment type="caution">
    <text evidence="1">The sequence shown here is derived from an EMBL/GenBank/DDBJ whole genome shotgun (WGS) entry which is preliminary data.</text>
</comment>
<sequence length="433" mass="46621">MRLVRAVPLPETLVKAGAAAEQPSCPAAVSGDRRLPLSAGWYSSRLAWLERRSFLCASDNAVYVVQVEGNRQVARGDSEPFAPAPPQPYLLPTETVTARWTRLDQPRLRSEIQCLACAPCHLTTESSLWLLSAVDAHGTAVVSRLHRDVADSGQRCWNVRSGYTVPPVDPVDAVASGAACALLVDDARSSAPLLAVMRHLPNAVSLYDGELPLRTWHTVEHPTSVAFWPGDIGLHDTGATGHMNSHAPLLFLTEGAYLTVLDLRASAAAMRRKPLASVPAATGGRSGCLYGCAVNEDAVAVAAGAERTVLAVDYRTWRVRGRWPTCLRQDATTVLLPRRAPDAAAKTWRGCCFVSGIDNEMAFGRWDAIAPTPRGGDTTITAPHVMLSGSRPLSSQRLFGFRADERWLGACLMGDTHWAGVSESGAVYLLELE</sequence>
<dbReference type="EMBL" id="JANCYW010000002">
    <property type="protein sequence ID" value="KAK4534515.1"/>
    <property type="molecule type" value="Genomic_DNA"/>
</dbReference>
<reference evidence="1 2" key="1">
    <citation type="submission" date="2022-07" db="EMBL/GenBank/DDBJ databases">
        <title>Genome-wide signatures of adaptation to extreme environments.</title>
        <authorList>
            <person name="Cho C.H."/>
            <person name="Yoon H.S."/>
        </authorList>
    </citation>
    <scope>NUCLEOTIDE SEQUENCE [LARGE SCALE GENOMIC DNA]</scope>
    <source>
        <strain evidence="1 2">DBV 063 E5</strain>
    </source>
</reference>
<proteinExistence type="predicted"/>
<gene>
    <name evidence="1" type="ORF">CDCA_CDCA02G0540</name>
</gene>
<protein>
    <submittedName>
        <fullName evidence="1">Uncharacterized protein</fullName>
    </submittedName>
</protein>
<organism evidence="1 2">
    <name type="scientific">Cyanidium caldarium</name>
    <name type="common">Red alga</name>
    <dbReference type="NCBI Taxonomy" id="2771"/>
    <lineage>
        <taxon>Eukaryota</taxon>
        <taxon>Rhodophyta</taxon>
        <taxon>Bangiophyceae</taxon>
        <taxon>Cyanidiales</taxon>
        <taxon>Cyanidiaceae</taxon>
        <taxon>Cyanidium</taxon>
    </lineage>
</organism>
<evidence type="ECO:0000313" key="1">
    <source>
        <dbReference type="EMBL" id="KAK4534515.1"/>
    </source>
</evidence>